<dbReference type="Proteomes" id="UP000011082">
    <property type="component" value="Unassembled WGS sequence"/>
</dbReference>
<evidence type="ECO:0000313" key="2">
    <source>
        <dbReference type="Proteomes" id="UP000011082"/>
    </source>
</evidence>
<dbReference type="HOGENOM" id="CLU_547687_0_0_1"/>
<dbReference type="VEuPathDB" id="MicrosporidiaDB:VICG_00134"/>
<dbReference type="OMA" id="SMHRERA"/>
<dbReference type="OrthoDB" id="2193425at2759"/>
<evidence type="ECO:0000313" key="1">
    <source>
        <dbReference type="EMBL" id="ELA42819.1"/>
    </source>
</evidence>
<organism evidence="1 2">
    <name type="scientific">Vittaforma corneae (strain ATCC 50505)</name>
    <name type="common">Microsporidian parasite</name>
    <name type="synonym">Nosema corneum</name>
    <dbReference type="NCBI Taxonomy" id="993615"/>
    <lineage>
        <taxon>Eukaryota</taxon>
        <taxon>Fungi</taxon>
        <taxon>Fungi incertae sedis</taxon>
        <taxon>Microsporidia</taxon>
        <taxon>Nosematidae</taxon>
        <taxon>Vittaforma</taxon>
    </lineage>
</organism>
<protein>
    <submittedName>
        <fullName evidence="1">Uncharacterized protein</fullName>
    </submittedName>
</protein>
<accession>L2GQC4</accession>
<sequence>MGKILEKNKNEKLKRITNMVFYTETLRLIKFYLHSFSFDTSAKSLQHFADLQSKKGDQKDHGGLAGETSVFNAGCTENRSRGRSSGDSSSVEYNDIRTSGIHVRCDDQKCLFLEEMRILILSLIPTVEKRSRESLQRYHLFVHLIELSLDCQKSKYQKVSEFLNANFALDADDIIGHACRGNYGTLININPELGPAVEELSMHRERALSNKEIQELQSKYKIPKFLMKILTGKFRDFKNSLEEDCYFLLHGLRTCSSNVFLKIFDGDMQALSSQEHSFTKLMFLLIYPNSDLRTFERCFEDLFFETFDDDYLIGLDFLAFSRKCQFYFDYLIQNIPLNCVTVESLVRFATKNGLRKEPIIEKFGCLLQDQKEYDQLCRFILNNKMKGFKYKKDFLEYFIDNFDRFRFFISDEMAEDRSIQFISSMSNIDFVDETSLRDMFISEHFFWFIDKIMSSLSVRTDLSEKVILDLINTLFEHENRFRMPLKEYKSILAKKLIR</sequence>
<name>L2GQC4_VITCO</name>
<dbReference type="EMBL" id="JH370130">
    <property type="protein sequence ID" value="ELA42819.1"/>
    <property type="molecule type" value="Genomic_DNA"/>
</dbReference>
<keyword evidence="2" id="KW-1185">Reference proteome</keyword>
<proteinExistence type="predicted"/>
<dbReference type="InParanoid" id="L2GQC4"/>
<reference evidence="2" key="1">
    <citation type="submission" date="2011-05" db="EMBL/GenBank/DDBJ databases">
        <title>The genome sequence of Vittaforma corneae strain ATCC 50505.</title>
        <authorList>
            <consortium name="The Broad Institute Genome Sequencing Platform"/>
            <person name="Cuomo C."/>
            <person name="Didier E."/>
            <person name="Bowers L."/>
            <person name="Young S.K."/>
            <person name="Zeng Q."/>
            <person name="Gargeya S."/>
            <person name="Fitzgerald M."/>
            <person name="Haas B."/>
            <person name="Abouelleil A."/>
            <person name="Alvarado L."/>
            <person name="Arachchi H.M."/>
            <person name="Berlin A."/>
            <person name="Chapman S.B."/>
            <person name="Gearin G."/>
            <person name="Goldberg J."/>
            <person name="Griggs A."/>
            <person name="Gujja S."/>
            <person name="Hansen M."/>
            <person name="Heiman D."/>
            <person name="Howarth C."/>
            <person name="Larimer J."/>
            <person name="Lui A."/>
            <person name="MacDonald P.J.P."/>
            <person name="McCowen C."/>
            <person name="Montmayeur A."/>
            <person name="Murphy C."/>
            <person name="Neiman D."/>
            <person name="Pearson M."/>
            <person name="Priest M."/>
            <person name="Roberts A."/>
            <person name="Saif S."/>
            <person name="Shea T."/>
            <person name="Sisk P."/>
            <person name="Stolte C."/>
            <person name="Sykes S."/>
            <person name="Wortman J."/>
            <person name="Nusbaum C."/>
            <person name="Birren B."/>
        </authorList>
    </citation>
    <scope>NUCLEOTIDE SEQUENCE [LARGE SCALE GENOMIC DNA]</scope>
    <source>
        <strain evidence="2">ATCC 50505</strain>
    </source>
</reference>
<gene>
    <name evidence="1" type="ORF">VICG_00134</name>
</gene>
<dbReference type="RefSeq" id="XP_007603587.1">
    <property type="nucleotide sequence ID" value="XM_007603525.1"/>
</dbReference>
<dbReference type="AlphaFoldDB" id="L2GQC4"/>
<dbReference type="GeneID" id="19880852"/>